<dbReference type="PATRIC" id="fig|1230456.3.peg.2148"/>
<dbReference type="PANTHER" id="PTHR43384:SF10">
    <property type="entry name" value="ATPASE INVOLVED IN CHROMOSOME PARTITIONING, PARA_MIND FAMILY"/>
    <property type="match status" value="1"/>
</dbReference>
<dbReference type="InterPro" id="IPR050625">
    <property type="entry name" value="ParA/MinD_ATPase"/>
</dbReference>
<feature type="compositionally biased region" description="Acidic residues" evidence="1">
    <location>
        <begin position="441"/>
        <end position="463"/>
    </location>
</feature>
<feature type="compositionally biased region" description="Acidic residues" evidence="1">
    <location>
        <begin position="546"/>
        <end position="558"/>
    </location>
</feature>
<dbReference type="RefSeq" id="WP_008848859.1">
    <property type="nucleotide sequence ID" value="NZ_AOJH01000068.1"/>
</dbReference>
<dbReference type="InterPro" id="IPR002586">
    <property type="entry name" value="CobQ/CobB/MinD/ParA_Nub-bd_dom"/>
</dbReference>
<proteinExistence type="predicted"/>
<dbReference type="PANTHER" id="PTHR43384">
    <property type="entry name" value="SEPTUM SITE-DETERMINING PROTEIN MIND HOMOLOG, CHLOROPLASTIC-RELATED"/>
    <property type="match status" value="1"/>
</dbReference>
<reference evidence="3 4" key="1">
    <citation type="journal article" date="2014" name="PLoS Genet.">
        <title>Phylogenetically driven sequencing of extremely halophilic archaea reveals strategies for static and dynamic osmo-response.</title>
        <authorList>
            <person name="Becker E.A."/>
            <person name="Seitzer P.M."/>
            <person name="Tritt A."/>
            <person name="Larsen D."/>
            <person name="Krusor M."/>
            <person name="Yao A.I."/>
            <person name="Wu D."/>
            <person name="Madern D."/>
            <person name="Eisen J.A."/>
            <person name="Darling A.E."/>
            <person name="Facciotti M.T."/>
        </authorList>
    </citation>
    <scope>NUCLEOTIDE SEQUENCE [LARGE SCALE GENOMIC DNA]</scope>
    <source>
        <strain evidence="3 4">JCM 14978</strain>
    </source>
</reference>
<evidence type="ECO:0000259" key="2">
    <source>
        <dbReference type="Pfam" id="PF01656"/>
    </source>
</evidence>
<keyword evidence="4" id="KW-1185">Reference proteome</keyword>
<name>M0NWF5_9EURY</name>
<feature type="compositionally biased region" description="Low complexity" evidence="1">
    <location>
        <begin position="399"/>
        <end position="415"/>
    </location>
</feature>
<feature type="compositionally biased region" description="Acidic residues" evidence="1">
    <location>
        <begin position="252"/>
        <end position="311"/>
    </location>
</feature>
<feature type="domain" description="CobQ/CobB/MinD/ParA nucleotide binding" evidence="2">
    <location>
        <begin position="6"/>
        <end position="212"/>
    </location>
</feature>
<dbReference type="GO" id="GO:0016887">
    <property type="term" value="F:ATP hydrolysis activity"/>
    <property type="evidence" value="ECO:0007669"/>
    <property type="project" value="TreeGrafter"/>
</dbReference>
<dbReference type="GO" id="GO:0005829">
    <property type="term" value="C:cytosol"/>
    <property type="evidence" value="ECO:0007669"/>
    <property type="project" value="TreeGrafter"/>
</dbReference>
<evidence type="ECO:0000313" key="3">
    <source>
        <dbReference type="EMBL" id="EMA62292.1"/>
    </source>
</evidence>
<sequence length="569" mass="57045">MATVYAVASAKGGVGKTTTTAAVATLLADSGADVVAIDADLGMANLAEAAGVAPGGITLHDVLAGAADPLDAVHEGPAGLRVVPGAADLDAYAAADPSGLREVVGAFDDADYVFVDAGAGLSHDSTLPLGLADETLLVSTAERSALGDTEKTRQLTERLGGSVAGAAITRLDPATAADDGPIDAVEGTLDAPVIGRIPEDDAVLRAAESARPLPLFAPDSPATRAYRDLTRALTGAAIDGPGLAAGGVAEPDLAEPEETDADDPDAEETDASDADAEETDASDADAEETDASDADAEETDAETDSGAEGEATDGVGEAERAAEGDEAAAATADDEADTADDEGDTADDDTADDETDEDIIVADSERAGLGEPGDEEDIIVAAESAVDDVEEAEPEASAEDAQPTESPEPTDEPTTGPASDSEATETGAVAGDTETVGEDHVDGDDLEAMIEDDLGPEQFDDEGGSAAESTVDDEPAADASAPDEPAADAEPPAEPSADDTPESGGEATTETDPASNEAAEADPDDELAGSVPFRDDDTGTMNTVLSEDEADDEEEEDKDGGFFSRLLGR</sequence>
<dbReference type="OrthoDB" id="31168at2157"/>
<dbReference type="Gene3D" id="3.40.50.300">
    <property type="entry name" value="P-loop containing nucleotide triphosphate hydrolases"/>
    <property type="match status" value="1"/>
</dbReference>
<feature type="compositionally biased region" description="Low complexity" evidence="1">
    <location>
        <begin position="477"/>
        <end position="490"/>
    </location>
</feature>
<evidence type="ECO:0000313" key="4">
    <source>
        <dbReference type="Proteomes" id="UP000011546"/>
    </source>
</evidence>
<dbReference type="STRING" id="1230456.C468_10822"/>
<dbReference type="Pfam" id="PF01656">
    <property type="entry name" value="CbiA"/>
    <property type="match status" value="1"/>
</dbReference>
<feature type="compositionally biased region" description="Acidic residues" evidence="1">
    <location>
        <begin position="332"/>
        <end position="360"/>
    </location>
</feature>
<protein>
    <submittedName>
        <fullName evidence="3">Cobyrinic acid ac-diamide synthase</fullName>
    </submittedName>
</protein>
<dbReference type="EMBL" id="AOJH01000068">
    <property type="protein sequence ID" value="EMA62292.1"/>
    <property type="molecule type" value="Genomic_DNA"/>
</dbReference>
<dbReference type="SUPFAM" id="SSF52540">
    <property type="entry name" value="P-loop containing nucleoside triphosphate hydrolases"/>
    <property type="match status" value="1"/>
</dbReference>
<organism evidence="3 4">
    <name type="scientific">Halorubrum kocurii JCM 14978</name>
    <dbReference type="NCBI Taxonomy" id="1230456"/>
    <lineage>
        <taxon>Archaea</taxon>
        <taxon>Methanobacteriati</taxon>
        <taxon>Methanobacteriota</taxon>
        <taxon>Stenosarchaea group</taxon>
        <taxon>Halobacteria</taxon>
        <taxon>Halobacteriales</taxon>
        <taxon>Haloferacaceae</taxon>
        <taxon>Halorubrum</taxon>
    </lineage>
</organism>
<dbReference type="GO" id="GO:0009898">
    <property type="term" value="C:cytoplasmic side of plasma membrane"/>
    <property type="evidence" value="ECO:0007669"/>
    <property type="project" value="TreeGrafter"/>
</dbReference>
<feature type="region of interest" description="Disordered" evidence="1">
    <location>
        <begin position="237"/>
        <end position="569"/>
    </location>
</feature>
<dbReference type="InterPro" id="IPR027417">
    <property type="entry name" value="P-loop_NTPase"/>
</dbReference>
<feature type="compositionally biased region" description="Acidic residues" evidence="1">
    <location>
        <begin position="385"/>
        <end position="398"/>
    </location>
</feature>
<dbReference type="Proteomes" id="UP000011546">
    <property type="component" value="Unassembled WGS sequence"/>
</dbReference>
<accession>M0NWF5</accession>
<dbReference type="GO" id="GO:0005524">
    <property type="term" value="F:ATP binding"/>
    <property type="evidence" value="ECO:0007669"/>
    <property type="project" value="TreeGrafter"/>
</dbReference>
<dbReference type="AlphaFoldDB" id="M0NWF5"/>
<comment type="caution">
    <text evidence="3">The sequence shown here is derived from an EMBL/GenBank/DDBJ whole genome shotgun (WGS) entry which is preliminary data.</text>
</comment>
<evidence type="ECO:0000256" key="1">
    <source>
        <dbReference type="SAM" id="MobiDB-lite"/>
    </source>
</evidence>
<dbReference type="GO" id="GO:0051782">
    <property type="term" value="P:negative regulation of cell division"/>
    <property type="evidence" value="ECO:0007669"/>
    <property type="project" value="TreeGrafter"/>
</dbReference>
<gene>
    <name evidence="3" type="ORF">C468_10822</name>
</gene>